<dbReference type="InterPro" id="IPR020845">
    <property type="entry name" value="AMP-binding_CS"/>
</dbReference>
<dbReference type="AlphaFoldDB" id="A0A1G9WE54"/>
<dbReference type="FunFam" id="3.30.300.30:FF:000008">
    <property type="entry name" value="2,3-dihydroxybenzoate-AMP ligase"/>
    <property type="match status" value="1"/>
</dbReference>
<dbReference type="Gene3D" id="3.30.300.30">
    <property type="match status" value="1"/>
</dbReference>
<dbReference type="InterPro" id="IPR042099">
    <property type="entry name" value="ANL_N_sf"/>
</dbReference>
<keyword evidence="2" id="KW-0436">Ligase</keyword>
<feature type="domain" description="AMP-binding enzyme C-terminal" evidence="7">
    <location>
        <begin position="412"/>
        <end position="487"/>
    </location>
</feature>
<dbReference type="Proteomes" id="UP000199759">
    <property type="component" value="Unassembled WGS sequence"/>
</dbReference>
<keyword evidence="9" id="KW-1185">Reference proteome</keyword>
<dbReference type="EMBL" id="FNHG01000024">
    <property type="protein sequence ID" value="SDM82779.1"/>
    <property type="molecule type" value="Genomic_DNA"/>
</dbReference>
<dbReference type="RefSeq" id="WP_091771803.1">
    <property type="nucleotide sequence ID" value="NZ_FNHG01000024.1"/>
</dbReference>
<evidence type="ECO:0000256" key="1">
    <source>
        <dbReference type="ARBA" id="ARBA00006432"/>
    </source>
</evidence>
<evidence type="ECO:0000256" key="3">
    <source>
        <dbReference type="ARBA" id="ARBA00051915"/>
    </source>
</evidence>
<evidence type="ECO:0000256" key="5">
    <source>
        <dbReference type="ARBA" id="ARBA00067668"/>
    </source>
</evidence>
<dbReference type="InterPro" id="IPR045851">
    <property type="entry name" value="AMP-bd_C_sf"/>
</dbReference>
<protein>
    <recommendedName>
        <fullName evidence="5">3-methylmercaptopropionyl-CoA ligase</fullName>
        <ecNumber evidence="4">6.2.1.44</ecNumber>
    </recommendedName>
</protein>
<dbReference type="Pfam" id="PF13193">
    <property type="entry name" value="AMP-binding_C"/>
    <property type="match status" value="1"/>
</dbReference>
<dbReference type="PANTHER" id="PTHR43201">
    <property type="entry name" value="ACYL-COA SYNTHETASE"/>
    <property type="match status" value="1"/>
</dbReference>
<sequence length="500" mass="54242">MNSLLDITARRAAIEPDAIAFHVVETGEQIDYRKLEQRSACAASLLQDRGIAAGDRVAILCRNRVEFFELLFACAKLGAILVPLNWRMPASELVQLLEDCTPVLMVTGAEDRDTAHAASDPMAMRVLDLDDDYNRLRDAARPHPGRDSWPGQECWYLIYTSGTTGKPKGVIQTYGMALVNSINIGQAIGLRGTDSTLNFLPLFHTAGINLHTLPVLFGGGTIHILPGFEAGPMLELINAGALDVFIGVPAVYRELTLHPDFAKTDLTRLRHWSCGGAPLPDILVETFAARGAIVCNGFGMTETGPTAFLVDEAHALEKIGSVGKTQILVEARIAGPDGAVLAAEETGEIQFHGPGLTPGYWQRPQETAELFTRDGWLKSGDLGRFDADGYCFVAGRIKEMYISGGENVYPAEVENVLADHPAVQEAAVTGVPDEKWGEVGCAHIILRQGAGRDAEALADWCRERLAAYKVPRHVLFAHDLPRTAAGKVQKHLLPQPGDRE</sequence>
<organism evidence="8 9">
    <name type="scientific">Maricaulis salignorans</name>
    <dbReference type="NCBI Taxonomy" id="144026"/>
    <lineage>
        <taxon>Bacteria</taxon>
        <taxon>Pseudomonadati</taxon>
        <taxon>Pseudomonadota</taxon>
        <taxon>Alphaproteobacteria</taxon>
        <taxon>Maricaulales</taxon>
        <taxon>Maricaulaceae</taxon>
        <taxon>Maricaulis</taxon>
    </lineage>
</organism>
<comment type="similarity">
    <text evidence="1">Belongs to the ATP-dependent AMP-binding enzyme family.</text>
</comment>
<dbReference type="STRING" id="144026.SAMN04488568_12427"/>
<dbReference type="PROSITE" id="PS00455">
    <property type="entry name" value="AMP_BINDING"/>
    <property type="match status" value="1"/>
</dbReference>
<evidence type="ECO:0000313" key="8">
    <source>
        <dbReference type="EMBL" id="SDM82779.1"/>
    </source>
</evidence>
<evidence type="ECO:0000259" key="6">
    <source>
        <dbReference type="Pfam" id="PF00501"/>
    </source>
</evidence>
<dbReference type="EC" id="6.2.1.44" evidence="4"/>
<reference evidence="8 9" key="1">
    <citation type="submission" date="2016-10" db="EMBL/GenBank/DDBJ databases">
        <authorList>
            <person name="de Groot N.N."/>
        </authorList>
    </citation>
    <scope>NUCLEOTIDE SEQUENCE [LARGE SCALE GENOMIC DNA]</scope>
    <source>
        <strain evidence="8 9">DSM 16077</strain>
    </source>
</reference>
<dbReference type="Gene3D" id="3.40.50.12780">
    <property type="entry name" value="N-terminal domain of ligase-like"/>
    <property type="match status" value="1"/>
</dbReference>
<dbReference type="Pfam" id="PF00501">
    <property type="entry name" value="AMP-binding"/>
    <property type="match status" value="1"/>
</dbReference>
<dbReference type="GO" id="GO:0031956">
    <property type="term" value="F:medium-chain fatty acid-CoA ligase activity"/>
    <property type="evidence" value="ECO:0007669"/>
    <property type="project" value="TreeGrafter"/>
</dbReference>
<dbReference type="InterPro" id="IPR000873">
    <property type="entry name" value="AMP-dep_synth/lig_dom"/>
</dbReference>
<comment type="catalytic activity">
    <reaction evidence="3">
        <text>3-(methylsulfanyl)propanoate + ATP + CoA = 3-(methylsulfanyl)propanoyl-CoA + AMP + diphosphate</text>
        <dbReference type="Rhea" id="RHEA:43052"/>
        <dbReference type="ChEBI" id="CHEBI:30616"/>
        <dbReference type="ChEBI" id="CHEBI:33019"/>
        <dbReference type="ChEBI" id="CHEBI:49016"/>
        <dbReference type="ChEBI" id="CHEBI:57287"/>
        <dbReference type="ChEBI" id="CHEBI:82815"/>
        <dbReference type="ChEBI" id="CHEBI:456215"/>
        <dbReference type="EC" id="6.2.1.44"/>
    </reaction>
    <physiologicalReaction direction="left-to-right" evidence="3">
        <dbReference type="Rhea" id="RHEA:43053"/>
    </physiologicalReaction>
</comment>
<name>A0A1G9WE54_9PROT</name>
<dbReference type="SUPFAM" id="SSF56801">
    <property type="entry name" value="Acetyl-CoA synthetase-like"/>
    <property type="match status" value="1"/>
</dbReference>
<evidence type="ECO:0000256" key="2">
    <source>
        <dbReference type="ARBA" id="ARBA00022598"/>
    </source>
</evidence>
<evidence type="ECO:0000259" key="7">
    <source>
        <dbReference type="Pfam" id="PF13193"/>
    </source>
</evidence>
<gene>
    <name evidence="8" type="ORF">SAMN04488568_12427</name>
</gene>
<accession>A0A1G9WE54</accession>
<evidence type="ECO:0000313" key="9">
    <source>
        <dbReference type="Proteomes" id="UP000199759"/>
    </source>
</evidence>
<dbReference type="InterPro" id="IPR025110">
    <property type="entry name" value="AMP-bd_C"/>
</dbReference>
<feature type="domain" description="AMP-dependent synthetase/ligase" evidence="6">
    <location>
        <begin position="10"/>
        <end position="361"/>
    </location>
</feature>
<dbReference type="OrthoDB" id="6187882at2"/>
<evidence type="ECO:0000256" key="4">
    <source>
        <dbReference type="ARBA" id="ARBA00066616"/>
    </source>
</evidence>
<dbReference type="PANTHER" id="PTHR43201:SF5">
    <property type="entry name" value="MEDIUM-CHAIN ACYL-COA LIGASE ACSF2, MITOCHONDRIAL"/>
    <property type="match status" value="1"/>
</dbReference>
<dbReference type="GO" id="GO:0006631">
    <property type="term" value="P:fatty acid metabolic process"/>
    <property type="evidence" value="ECO:0007669"/>
    <property type="project" value="TreeGrafter"/>
</dbReference>
<proteinExistence type="inferred from homology"/>